<keyword evidence="3" id="KW-0675">Receptor</keyword>
<accession>A0A645FF08</accession>
<dbReference type="EC" id="3.5.1.44" evidence="3"/>
<protein>
    <submittedName>
        <fullName evidence="3">Chemoreceptor glutamine deamidase CheD</fullName>
        <ecNumber evidence="3">3.5.1.44</ecNumber>
    </submittedName>
</protein>
<gene>
    <name evidence="3" type="primary">cheD_21</name>
    <name evidence="3" type="ORF">SDC9_158385</name>
</gene>
<organism evidence="3">
    <name type="scientific">bioreactor metagenome</name>
    <dbReference type="NCBI Taxonomy" id="1076179"/>
    <lineage>
        <taxon>unclassified sequences</taxon>
        <taxon>metagenomes</taxon>
        <taxon>ecological metagenomes</taxon>
    </lineage>
</organism>
<reference evidence="3" key="1">
    <citation type="submission" date="2019-08" db="EMBL/GenBank/DDBJ databases">
        <authorList>
            <person name="Kucharzyk K."/>
            <person name="Murdoch R.W."/>
            <person name="Higgins S."/>
            <person name="Loffler F."/>
        </authorList>
    </citation>
    <scope>NUCLEOTIDE SEQUENCE</scope>
</reference>
<dbReference type="GO" id="GO:0006935">
    <property type="term" value="P:chemotaxis"/>
    <property type="evidence" value="ECO:0007669"/>
    <property type="project" value="UniProtKB-KW"/>
</dbReference>
<comment type="caution">
    <text evidence="3">The sequence shown here is derived from an EMBL/GenBank/DDBJ whole genome shotgun (WGS) entry which is preliminary data.</text>
</comment>
<dbReference type="EMBL" id="VSSQ01057283">
    <property type="protein sequence ID" value="MPN11084.1"/>
    <property type="molecule type" value="Genomic_DNA"/>
</dbReference>
<dbReference type="InterPro" id="IPR005659">
    <property type="entry name" value="Chemorcpt_Glu_NH3ase_CheD"/>
</dbReference>
<dbReference type="PANTHER" id="PTHR35147">
    <property type="entry name" value="CHEMORECEPTOR GLUTAMINE DEAMIDASE CHED-RELATED"/>
    <property type="match status" value="1"/>
</dbReference>
<dbReference type="InterPro" id="IPR038592">
    <property type="entry name" value="CheD-like_sf"/>
</dbReference>
<evidence type="ECO:0000256" key="2">
    <source>
        <dbReference type="ARBA" id="ARBA00022801"/>
    </source>
</evidence>
<dbReference type="AlphaFoldDB" id="A0A645FF08"/>
<keyword evidence="1" id="KW-0145">Chemotaxis</keyword>
<keyword evidence="2 3" id="KW-0378">Hydrolase</keyword>
<sequence length="66" mass="7229">MFPALNNSAIANIGKRNIDAVREALGKLSIPIVADDTGKDYGRTLFFSAEDGSMRIKSASRGEWVW</sequence>
<dbReference type="GO" id="GO:0050568">
    <property type="term" value="F:protein-glutamine glutaminase activity"/>
    <property type="evidence" value="ECO:0007669"/>
    <property type="project" value="UniProtKB-EC"/>
</dbReference>
<proteinExistence type="predicted"/>
<dbReference type="InterPro" id="IPR011324">
    <property type="entry name" value="Cytotoxic_necrot_fac-like_cat"/>
</dbReference>
<name>A0A645FF08_9ZZZZ</name>
<evidence type="ECO:0000256" key="1">
    <source>
        <dbReference type="ARBA" id="ARBA00022500"/>
    </source>
</evidence>
<evidence type="ECO:0000313" key="3">
    <source>
        <dbReference type="EMBL" id="MPN11084.1"/>
    </source>
</evidence>
<dbReference type="Gene3D" id="3.30.1330.200">
    <property type="match status" value="1"/>
</dbReference>
<dbReference type="SUPFAM" id="SSF64438">
    <property type="entry name" value="CNF1/YfiH-like putative cysteine hydrolases"/>
    <property type="match status" value="1"/>
</dbReference>
<dbReference type="Pfam" id="PF03975">
    <property type="entry name" value="CheD"/>
    <property type="match status" value="1"/>
</dbReference>
<dbReference type="PANTHER" id="PTHR35147:SF1">
    <property type="entry name" value="CHEMORECEPTOR GLUTAMINE DEAMIDASE CHED-RELATED"/>
    <property type="match status" value="1"/>
</dbReference>